<dbReference type="Gene3D" id="1.10.10.60">
    <property type="entry name" value="Homeodomain-like"/>
    <property type="match status" value="1"/>
</dbReference>
<evidence type="ECO:0000256" key="4">
    <source>
        <dbReference type="ARBA" id="ARBA00023163"/>
    </source>
</evidence>
<keyword evidence="2" id="KW-0805">Transcription regulation</keyword>
<dbReference type="OrthoDB" id="3819648at2"/>
<dbReference type="EMBL" id="FOGZ01000001">
    <property type="protein sequence ID" value="SER47541.1"/>
    <property type="molecule type" value="Genomic_DNA"/>
</dbReference>
<evidence type="ECO:0000256" key="6">
    <source>
        <dbReference type="SAM" id="MobiDB-lite"/>
    </source>
</evidence>
<reference evidence="8 9" key="1">
    <citation type="submission" date="2016-10" db="EMBL/GenBank/DDBJ databases">
        <authorList>
            <person name="de Groot N.N."/>
        </authorList>
    </citation>
    <scope>NUCLEOTIDE SEQUENCE [LARGE SCALE GENOMIC DNA]</scope>
    <source>
        <strain evidence="8 9">DSM 16859</strain>
    </source>
</reference>
<dbReference type="InterPro" id="IPR009057">
    <property type="entry name" value="Homeodomain-like_sf"/>
</dbReference>
<dbReference type="GO" id="GO:0045892">
    <property type="term" value="P:negative regulation of DNA-templated transcription"/>
    <property type="evidence" value="ECO:0007669"/>
    <property type="project" value="InterPro"/>
</dbReference>
<dbReference type="InterPro" id="IPR003012">
    <property type="entry name" value="Tet_transcr_reg_TetR"/>
</dbReference>
<dbReference type="Pfam" id="PF02909">
    <property type="entry name" value="TetR_C_1"/>
    <property type="match status" value="1"/>
</dbReference>
<dbReference type="PRINTS" id="PR00455">
    <property type="entry name" value="HTHTETR"/>
</dbReference>
<dbReference type="Gene3D" id="1.10.357.10">
    <property type="entry name" value="Tetracycline Repressor, domain 2"/>
    <property type="match status" value="1"/>
</dbReference>
<dbReference type="AlphaFoldDB" id="A0A1H9PH52"/>
<dbReference type="Proteomes" id="UP000198815">
    <property type="component" value="Unassembled WGS sequence"/>
</dbReference>
<dbReference type="PANTHER" id="PTHR30055:SF151">
    <property type="entry name" value="TRANSCRIPTIONAL REGULATORY PROTEIN"/>
    <property type="match status" value="1"/>
</dbReference>
<keyword evidence="3 5" id="KW-0238">DNA-binding</keyword>
<keyword evidence="9" id="KW-1185">Reference proteome</keyword>
<organism evidence="8 9">
    <name type="scientific">Propionibacterium cyclohexanicum</name>
    <dbReference type="NCBI Taxonomy" id="64702"/>
    <lineage>
        <taxon>Bacteria</taxon>
        <taxon>Bacillati</taxon>
        <taxon>Actinomycetota</taxon>
        <taxon>Actinomycetes</taxon>
        <taxon>Propionibacteriales</taxon>
        <taxon>Propionibacteriaceae</taxon>
        <taxon>Propionibacterium</taxon>
    </lineage>
</organism>
<dbReference type="STRING" id="64702.SAMN05443377_10139"/>
<dbReference type="SUPFAM" id="SSF46689">
    <property type="entry name" value="Homeodomain-like"/>
    <property type="match status" value="1"/>
</dbReference>
<evidence type="ECO:0000256" key="2">
    <source>
        <dbReference type="ARBA" id="ARBA00023015"/>
    </source>
</evidence>
<protein>
    <submittedName>
        <fullName evidence="8">Regulatory protein, tetR family</fullName>
    </submittedName>
</protein>
<dbReference type="InterPro" id="IPR001647">
    <property type="entry name" value="HTH_TetR"/>
</dbReference>
<dbReference type="PRINTS" id="PR00400">
    <property type="entry name" value="TETREPRESSOR"/>
</dbReference>
<evidence type="ECO:0000259" key="7">
    <source>
        <dbReference type="PROSITE" id="PS50977"/>
    </source>
</evidence>
<sequence>MALSKQDVVDAALGILDEYGLADLTMRRLADNLQVQASALYWHVANKQTLLAELVRAILADLPHPNGPWRPGLAQWSEQLRERLLGHRDSAELVSSMRAIALAATDVEDAPAALLRREGMGPEQARLAAQTLVHLILGHVYEEQQHAQLAPLAIAHARPDPQTPQAAPSSPDRDSLPDHESAPDHDFSAGISLLLAGIDASLREP</sequence>
<feature type="compositionally biased region" description="Basic and acidic residues" evidence="6">
    <location>
        <begin position="171"/>
        <end position="186"/>
    </location>
</feature>
<dbReference type="Pfam" id="PF00440">
    <property type="entry name" value="TetR_N"/>
    <property type="match status" value="1"/>
</dbReference>
<proteinExistence type="predicted"/>
<evidence type="ECO:0000256" key="3">
    <source>
        <dbReference type="ARBA" id="ARBA00023125"/>
    </source>
</evidence>
<evidence type="ECO:0000313" key="8">
    <source>
        <dbReference type="EMBL" id="SER47541.1"/>
    </source>
</evidence>
<evidence type="ECO:0000313" key="9">
    <source>
        <dbReference type="Proteomes" id="UP000198815"/>
    </source>
</evidence>
<keyword evidence="4" id="KW-0804">Transcription</keyword>
<dbReference type="SUPFAM" id="SSF48498">
    <property type="entry name" value="Tetracyclin repressor-like, C-terminal domain"/>
    <property type="match status" value="1"/>
</dbReference>
<dbReference type="GO" id="GO:0003700">
    <property type="term" value="F:DNA-binding transcription factor activity"/>
    <property type="evidence" value="ECO:0007669"/>
    <property type="project" value="TreeGrafter"/>
</dbReference>
<evidence type="ECO:0000256" key="5">
    <source>
        <dbReference type="PROSITE-ProRule" id="PRU00335"/>
    </source>
</evidence>
<feature type="DNA-binding region" description="H-T-H motif" evidence="5">
    <location>
        <begin position="25"/>
        <end position="44"/>
    </location>
</feature>
<keyword evidence="1" id="KW-0678">Repressor</keyword>
<dbReference type="InterPro" id="IPR050109">
    <property type="entry name" value="HTH-type_TetR-like_transc_reg"/>
</dbReference>
<feature type="region of interest" description="Disordered" evidence="6">
    <location>
        <begin position="158"/>
        <end position="186"/>
    </location>
</feature>
<evidence type="ECO:0000256" key="1">
    <source>
        <dbReference type="ARBA" id="ARBA00022491"/>
    </source>
</evidence>
<accession>A0A1H9PH52</accession>
<feature type="domain" description="HTH tetR-type" evidence="7">
    <location>
        <begin position="2"/>
        <end position="62"/>
    </location>
</feature>
<dbReference type="InterPro" id="IPR036271">
    <property type="entry name" value="Tet_transcr_reg_TetR-rel_C_sf"/>
</dbReference>
<dbReference type="PANTHER" id="PTHR30055">
    <property type="entry name" value="HTH-TYPE TRANSCRIPTIONAL REGULATOR RUTR"/>
    <property type="match status" value="1"/>
</dbReference>
<dbReference type="InterPro" id="IPR004111">
    <property type="entry name" value="Repressor_TetR_C"/>
</dbReference>
<dbReference type="PROSITE" id="PS50977">
    <property type="entry name" value="HTH_TETR_2"/>
    <property type="match status" value="1"/>
</dbReference>
<dbReference type="GO" id="GO:0046677">
    <property type="term" value="P:response to antibiotic"/>
    <property type="evidence" value="ECO:0007669"/>
    <property type="project" value="InterPro"/>
</dbReference>
<gene>
    <name evidence="8" type="ORF">SAMN05443377_10139</name>
</gene>
<name>A0A1H9PH52_9ACTN</name>
<dbReference type="RefSeq" id="WP_091966461.1">
    <property type="nucleotide sequence ID" value="NZ_FOGZ01000001.1"/>
</dbReference>
<dbReference type="GO" id="GO:0000976">
    <property type="term" value="F:transcription cis-regulatory region binding"/>
    <property type="evidence" value="ECO:0007669"/>
    <property type="project" value="TreeGrafter"/>
</dbReference>